<dbReference type="Pfam" id="PF24997">
    <property type="entry name" value="PSF1_C"/>
    <property type="match status" value="1"/>
</dbReference>
<comment type="subcellular location">
    <subcellularLocation>
        <location evidence="1">Nucleus</location>
    </subcellularLocation>
</comment>
<dbReference type="EMBL" id="BDDD01000447">
    <property type="protein sequence ID" value="GAV65997.1"/>
    <property type="molecule type" value="Genomic_DNA"/>
</dbReference>
<sequence length="401" mass="45333">MHGKKAGELIREFAGGEKWQIQSFNSNLFDEIIEDCGINHHMFQSLIRKMHEEGLDVQSTRNPDHYGALIHHLSLIRSKRCLMAYVYNRAEIIRNLAWKVGLKLFELPEEIQEKFSHTEKTYFEQHAKALETYMNELALDLNVDMVPPKDPYIKVRVLDDVGDDIILSDKAAKLARHSMHFLKRTDAEPFIARVGCETIHPLGSINLFVVAGTAPRHSRRWASTISSFASCICFFLIFLQLPLFRVPCRSGICTTPLEVTSSELIASELFPAFVVKALLYPGAIANAIFNYKSFPSYKDLIKLYNLTNVRKAPTTTDLQRLEVLAGSYLCVAGALLGLIKPGRMSLFGTLLVLWGLAREVIIKKPADSIFSKAIHIYPTMLIAVVCAFLSIRRDVRKIIHS</sequence>
<evidence type="ECO:0000256" key="5">
    <source>
        <dbReference type="SAM" id="Phobius"/>
    </source>
</evidence>
<feature type="domain" description="GINS subunit" evidence="6">
    <location>
        <begin position="47"/>
        <end position="137"/>
    </location>
</feature>
<evidence type="ECO:0000256" key="3">
    <source>
        <dbReference type="ARBA" id="ARBA00022705"/>
    </source>
</evidence>
<keyword evidence="3" id="KW-0235">DNA replication</keyword>
<dbReference type="PANTHER" id="PTHR35288">
    <property type="entry name" value="TAIL FIBER"/>
    <property type="match status" value="1"/>
</dbReference>
<comment type="caution">
    <text evidence="8">The sequence shown here is derived from an EMBL/GenBank/DDBJ whole genome shotgun (WGS) entry which is preliminary data.</text>
</comment>
<feature type="transmembrane region" description="Helical" evidence="5">
    <location>
        <begin position="374"/>
        <end position="391"/>
    </location>
</feature>
<dbReference type="Proteomes" id="UP000187406">
    <property type="component" value="Unassembled WGS sequence"/>
</dbReference>
<dbReference type="InterPro" id="IPR021151">
    <property type="entry name" value="GINS_A"/>
</dbReference>
<evidence type="ECO:0000256" key="2">
    <source>
        <dbReference type="ARBA" id="ARBA00006677"/>
    </source>
</evidence>
<feature type="domain" description="DNA replication complex GINS protein PSF1 C-terminal" evidence="7">
    <location>
        <begin position="149"/>
        <end position="199"/>
    </location>
</feature>
<evidence type="ECO:0000259" key="7">
    <source>
        <dbReference type="Pfam" id="PF24997"/>
    </source>
</evidence>
<evidence type="ECO:0000256" key="1">
    <source>
        <dbReference type="ARBA" id="ARBA00004123"/>
    </source>
</evidence>
<organism evidence="8 9">
    <name type="scientific">Cephalotus follicularis</name>
    <name type="common">Albany pitcher plant</name>
    <dbReference type="NCBI Taxonomy" id="3775"/>
    <lineage>
        <taxon>Eukaryota</taxon>
        <taxon>Viridiplantae</taxon>
        <taxon>Streptophyta</taxon>
        <taxon>Embryophyta</taxon>
        <taxon>Tracheophyta</taxon>
        <taxon>Spermatophyta</taxon>
        <taxon>Magnoliopsida</taxon>
        <taxon>eudicotyledons</taxon>
        <taxon>Gunneridae</taxon>
        <taxon>Pentapetalae</taxon>
        <taxon>rosids</taxon>
        <taxon>fabids</taxon>
        <taxon>Oxalidales</taxon>
        <taxon>Cephalotaceae</taxon>
        <taxon>Cephalotus</taxon>
    </lineage>
</organism>
<dbReference type="Gene3D" id="1.20.58.1030">
    <property type="match status" value="1"/>
</dbReference>
<keyword evidence="5" id="KW-1133">Transmembrane helix</keyword>
<dbReference type="AlphaFoldDB" id="A0A1Q3BD83"/>
<comment type="similarity">
    <text evidence="2">Belongs to the GINS1/PSF1 family.</text>
</comment>
<feature type="non-terminal residue" evidence="8">
    <location>
        <position position="401"/>
    </location>
</feature>
<feature type="transmembrane region" description="Helical" evidence="5">
    <location>
        <begin position="221"/>
        <end position="241"/>
    </location>
</feature>
<dbReference type="InterPro" id="IPR005339">
    <property type="entry name" value="GINS_Psf1"/>
</dbReference>
<keyword evidence="9" id="KW-1185">Reference proteome</keyword>
<dbReference type="STRING" id="3775.A0A1Q3BD83"/>
<dbReference type="GO" id="GO:0000811">
    <property type="term" value="C:GINS complex"/>
    <property type="evidence" value="ECO:0007669"/>
    <property type="project" value="InterPro"/>
</dbReference>
<dbReference type="CDD" id="cd11710">
    <property type="entry name" value="GINS_A_psf1"/>
    <property type="match status" value="1"/>
</dbReference>
<dbReference type="InParanoid" id="A0A1Q3BD83"/>
<evidence type="ECO:0000259" key="6">
    <source>
        <dbReference type="Pfam" id="PF05916"/>
    </source>
</evidence>
<protein>
    <submittedName>
        <fullName evidence="8">Uncharacterized protein</fullName>
    </submittedName>
</protein>
<dbReference type="InterPro" id="IPR056783">
    <property type="entry name" value="PSF1_C"/>
</dbReference>
<proteinExistence type="inferred from homology"/>
<dbReference type="OrthoDB" id="10252587at2759"/>
<feature type="transmembrane region" description="Helical" evidence="5">
    <location>
        <begin position="323"/>
        <end position="339"/>
    </location>
</feature>
<name>A0A1Q3BD83_CEPFO</name>
<keyword evidence="5" id="KW-0812">Transmembrane</keyword>
<keyword evidence="5" id="KW-0472">Membrane</keyword>
<dbReference type="SUPFAM" id="SSF158573">
    <property type="entry name" value="GINS helical bundle-like"/>
    <property type="match status" value="1"/>
</dbReference>
<reference evidence="9" key="1">
    <citation type="submission" date="2016-04" db="EMBL/GenBank/DDBJ databases">
        <title>Cephalotus genome sequencing.</title>
        <authorList>
            <person name="Fukushima K."/>
            <person name="Hasebe M."/>
            <person name="Fang X."/>
        </authorList>
    </citation>
    <scope>NUCLEOTIDE SEQUENCE [LARGE SCALE GENOMIC DNA]</scope>
    <source>
        <strain evidence="9">cv. St1</strain>
    </source>
</reference>
<dbReference type="PANTHER" id="PTHR35288:SF2">
    <property type="entry name" value="TRANSMEMBRANE PROTEIN"/>
    <property type="match status" value="1"/>
</dbReference>
<keyword evidence="4" id="KW-0539">Nucleus</keyword>
<dbReference type="Pfam" id="PF05916">
    <property type="entry name" value="Sld5"/>
    <property type="match status" value="1"/>
</dbReference>
<evidence type="ECO:0000256" key="4">
    <source>
        <dbReference type="ARBA" id="ARBA00023242"/>
    </source>
</evidence>
<gene>
    <name evidence="8" type="ORF">CFOL_v3_09508</name>
</gene>
<evidence type="ECO:0000313" key="9">
    <source>
        <dbReference type="Proteomes" id="UP000187406"/>
    </source>
</evidence>
<dbReference type="InterPro" id="IPR036224">
    <property type="entry name" value="GINS_bundle-like_dom_sf"/>
</dbReference>
<accession>A0A1Q3BD83</accession>
<dbReference type="GO" id="GO:0006260">
    <property type="term" value="P:DNA replication"/>
    <property type="evidence" value="ECO:0007669"/>
    <property type="project" value="UniProtKB-KW"/>
</dbReference>
<evidence type="ECO:0000313" key="8">
    <source>
        <dbReference type="EMBL" id="GAV65997.1"/>
    </source>
</evidence>